<reference evidence="3 4" key="1">
    <citation type="journal article" date="2018" name="Nat. Ecol. Evol.">
        <title>Pezizomycetes genomes reveal the molecular basis of ectomycorrhizal truffle lifestyle.</title>
        <authorList>
            <person name="Murat C."/>
            <person name="Payen T."/>
            <person name="Noel B."/>
            <person name="Kuo A."/>
            <person name="Morin E."/>
            <person name="Chen J."/>
            <person name="Kohler A."/>
            <person name="Krizsan K."/>
            <person name="Balestrini R."/>
            <person name="Da Silva C."/>
            <person name="Montanini B."/>
            <person name="Hainaut M."/>
            <person name="Levati E."/>
            <person name="Barry K.W."/>
            <person name="Belfiori B."/>
            <person name="Cichocki N."/>
            <person name="Clum A."/>
            <person name="Dockter R.B."/>
            <person name="Fauchery L."/>
            <person name="Guy J."/>
            <person name="Iotti M."/>
            <person name="Le Tacon F."/>
            <person name="Lindquist E.A."/>
            <person name="Lipzen A."/>
            <person name="Malagnac F."/>
            <person name="Mello A."/>
            <person name="Molinier V."/>
            <person name="Miyauchi S."/>
            <person name="Poulain J."/>
            <person name="Riccioni C."/>
            <person name="Rubini A."/>
            <person name="Sitrit Y."/>
            <person name="Splivallo R."/>
            <person name="Traeger S."/>
            <person name="Wang M."/>
            <person name="Zifcakova L."/>
            <person name="Wipf D."/>
            <person name="Zambonelli A."/>
            <person name="Paolocci F."/>
            <person name="Nowrousian M."/>
            <person name="Ottonello S."/>
            <person name="Baldrian P."/>
            <person name="Spatafora J.W."/>
            <person name="Henrissat B."/>
            <person name="Nagy L.G."/>
            <person name="Aury J.M."/>
            <person name="Wincker P."/>
            <person name="Grigoriev I.V."/>
            <person name="Bonfante P."/>
            <person name="Martin F.M."/>
        </authorList>
    </citation>
    <scope>NUCLEOTIDE SEQUENCE [LARGE SCALE GENOMIC DNA]</scope>
    <source>
        <strain evidence="3 4">CCBAS932</strain>
    </source>
</reference>
<sequence>MYETNLYNNNEDGNSASSSECSTLYDPTMLGPGPGFDQNPPPQQPPPPHPWTSEYAASWGVPQDLEPAVWDMGLSDYYAGTVFPYNFINRTRFNGTGSSGRALNTAIGVEVPLEPVERRRRLRDTAETLLPNDDSSKHNNGSRSPTAPDPGVAARLRKEMGGAKTFMWSRVEGENPNPRMYLIFNLAYDIDKKIASIAADVYSIRYGFKALLKAGALFALRDNLQKNLRAIEKAHAELERILDQAVDETDGFVRPSPYAKIPSMIKTRRREVNSEGEYFPRPRAALRVPVVPTVVQR</sequence>
<feature type="compositionally biased region" description="Pro residues" evidence="2">
    <location>
        <begin position="39"/>
        <end position="50"/>
    </location>
</feature>
<gene>
    <name evidence="3" type="ORF">P167DRAFT_606314</name>
</gene>
<feature type="region of interest" description="Disordered" evidence="2">
    <location>
        <begin position="125"/>
        <end position="152"/>
    </location>
</feature>
<name>A0A3N4KQ94_9PEZI</name>
<evidence type="ECO:0000256" key="2">
    <source>
        <dbReference type="SAM" id="MobiDB-lite"/>
    </source>
</evidence>
<evidence type="ECO:0000313" key="3">
    <source>
        <dbReference type="EMBL" id="RPB11648.1"/>
    </source>
</evidence>
<dbReference type="OrthoDB" id="5399434at2759"/>
<dbReference type="Proteomes" id="UP000277580">
    <property type="component" value="Unassembled WGS sequence"/>
</dbReference>
<keyword evidence="4" id="KW-1185">Reference proteome</keyword>
<organism evidence="3 4">
    <name type="scientific">Morchella conica CCBAS932</name>
    <dbReference type="NCBI Taxonomy" id="1392247"/>
    <lineage>
        <taxon>Eukaryota</taxon>
        <taxon>Fungi</taxon>
        <taxon>Dikarya</taxon>
        <taxon>Ascomycota</taxon>
        <taxon>Pezizomycotina</taxon>
        <taxon>Pezizomycetes</taxon>
        <taxon>Pezizales</taxon>
        <taxon>Morchellaceae</taxon>
        <taxon>Morchella</taxon>
    </lineage>
</organism>
<feature type="compositionally biased region" description="Polar residues" evidence="2">
    <location>
        <begin position="1"/>
        <end position="22"/>
    </location>
</feature>
<accession>A0A3N4KQ94</accession>
<proteinExistence type="predicted"/>
<dbReference type="InParanoid" id="A0A3N4KQ94"/>
<dbReference type="AlphaFoldDB" id="A0A3N4KQ94"/>
<evidence type="ECO:0000256" key="1">
    <source>
        <dbReference type="SAM" id="Coils"/>
    </source>
</evidence>
<dbReference type="EMBL" id="ML119134">
    <property type="protein sequence ID" value="RPB11648.1"/>
    <property type="molecule type" value="Genomic_DNA"/>
</dbReference>
<feature type="region of interest" description="Disordered" evidence="2">
    <location>
        <begin position="1"/>
        <end position="55"/>
    </location>
</feature>
<feature type="coiled-coil region" evidence="1">
    <location>
        <begin position="221"/>
        <end position="248"/>
    </location>
</feature>
<evidence type="ECO:0000313" key="4">
    <source>
        <dbReference type="Proteomes" id="UP000277580"/>
    </source>
</evidence>
<keyword evidence="1" id="KW-0175">Coiled coil</keyword>
<protein>
    <submittedName>
        <fullName evidence="3">Uncharacterized protein</fullName>
    </submittedName>
</protein>